<dbReference type="EMBL" id="FXTU01000006">
    <property type="protein sequence ID" value="SMP28530.1"/>
    <property type="molecule type" value="Genomic_DNA"/>
</dbReference>
<dbReference type="AlphaFoldDB" id="A0AA46AGH1"/>
<name>A0AA46AGH1_9BACL</name>
<keyword evidence="2" id="KW-1185">Reference proteome</keyword>
<accession>A0AA46AGH1</accession>
<proteinExistence type="predicted"/>
<sequence length="37" mass="4306">MLYPQKYDKLLLNFSCYIDRGTFDANTKHGGLFGKHL</sequence>
<reference evidence="1" key="1">
    <citation type="submission" date="2017-05" db="EMBL/GenBank/DDBJ databases">
        <authorList>
            <person name="Varghese N."/>
            <person name="Submissions S."/>
        </authorList>
    </citation>
    <scope>NUCLEOTIDE SEQUENCE</scope>
    <source>
        <strain evidence="1">DSM 45262</strain>
    </source>
</reference>
<protein>
    <submittedName>
        <fullName evidence="1">Uncharacterized protein</fullName>
    </submittedName>
</protein>
<gene>
    <name evidence="1" type="ORF">SAMN06265361_106109</name>
</gene>
<organism evidence="1 2">
    <name type="scientific">Laceyella tengchongensis</name>
    <dbReference type="NCBI Taxonomy" id="574699"/>
    <lineage>
        <taxon>Bacteria</taxon>
        <taxon>Bacillati</taxon>
        <taxon>Bacillota</taxon>
        <taxon>Bacilli</taxon>
        <taxon>Bacillales</taxon>
        <taxon>Thermoactinomycetaceae</taxon>
        <taxon>Laceyella</taxon>
    </lineage>
</organism>
<evidence type="ECO:0000313" key="2">
    <source>
        <dbReference type="Proteomes" id="UP001157946"/>
    </source>
</evidence>
<evidence type="ECO:0000313" key="1">
    <source>
        <dbReference type="EMBL" id="SMP28530.1"/>
    </source>
</evidence>
<comment type="caution">
    <text evidence="1">The sequence shown here is derived from an EMBL/GenBank/DDBJ whole genome shotgun (WGS) entry which is preliminary data.</text>
</comment>
<dbReference type="Proteomes" id="UP001157946">
    <property type="component" value="Unassembled WGS sequence"/>
</dbReference>